<dbReference type="Pfam" id="PF13490">
    <property type="entry name" value="zf-HC2"/>
    <property type="match status" value="1"/>
</dbReference>
<dbReference type="Proteomes" id="UP000239485">
    <property type="component" value="Unassembled WGS sequence"/>
</dbReference>
<name>A0A2S6ICF9_9ACTN</name>
<evidence type="ECO:0000256" key="8">
    <source>
        <dbReference type="ARBA" id="ARBA00023163"/>
    </source>
</evidence>
<feature type="region of interest" description="Disordered" evidence="11">
    <location>
        <begin position="103"/>
        <end position="137"/>
    </location>
</feature>
<evidence type="ECO:0000256" key="11">
    <source>
        <dbReference type="SAM" id="MobiDB-lite"/>
    </source>
</evidence>
<dbReference type="RefSeq" id="WP_104435690.1">
    <property type="nucleotide sequence ID" value="NZ_PTJD01000021.1"/>
</dbReference>
<dbReference type="InterPro" id="IPR041916">
    <property type="entry name" value="Anti_sigma_zinc_sf"/>
</dbReference>
<keyword evidence="8" id="KW-0804">Transcription</keyword>
<dbReference type="Gene3D" id="1.10.10.1320">
    <property type="entry name" value="Anti-sigma factor, zinc-finger domain"/>
    <property type="match status" value="1"/>
</dbReference>
<keyword evidence="5" id="KW-1133">Transmembrane helix</keyword>
<accession>A0A2S6ICF9</accession>
<evidence type="ECO:0000256" key="3">
    <source>
        <dbReference type="ARBA" id="ARBA00022475"/>
    </source>
</evidence>
<evidence type="ECO:0000256" key="7">
    <source>
        <dbReference type="ARBA" id="ARBA00023136"/>
    </source>
</evidence>
<keyword evidence="3" id="KW-1003">Cell membrane</keyword>
<reference evidence="14 15" key="1">
    <citation type="submission" date="2018-02" db="EMBL/GenBank/DDBJ databases">
        <title>Genomic Encyclopedia of Archaeal and Bacterial Type Strains, Phase II (KMG-II): from individual species to whole genera.</title>
        <authorList>
            <person name="Goeker M."/>
        </authorList>
    </citation>
    <scope>NUCLEOTIDE SEQUENCE [LARGE SCALE GENOMIC DNA]</scope>
    <source>
        <strain evidence="14 15">DSM 22857</strain>
    </source>
</reference>
<dbReference type="GO" id="GO:0006417">
    <property type="term" value="P:regulation of translation"/>
    <property type="evidence" value="ECO:0007669"/>
    <property type="project" value="TreeGrafter"/>
</dbReference>
<evidence type="ECO:0000256" key="1">
    <source>
        <dbReference type="ARBA" id="ARBA00004167"/>
    </source>
</evidence>
<dbReference type="AlphaFoldDB" id="A0A2S6ICF9"/>
<dbReference type="InterPro" id="IPR018764">
    <property type="entry name" value="RskA_C"/>
</dbReference>
<evidence type="ECO:0000259" key="12">
    <source>
        <dbReference type="Pfam" id="PF10099"/>
    </source>
</evidence>
<evidence type="ECO:0000259" key="13">
    <source>
        <dbReference type="Pfam" id="PF13490"/>
    </source>
</evidence>
<gene>
    <name evidence="14" type="ORF">CLV92_12134</name>
</gene>
<evidence type="ECO:0000256" key="4">
    <source>
        <dbReference type="ARBA" id="ARBA00022692"/>
    </source>
</evidence>
<dbReference type="PANTHER" id="PTHR37461:SF1">
    <property type="entry name" value="ANTI-SIGMA-K FACTOR RSKA"/>
    <property type="match status" value="1"/>
</dbReference>
<keyword evidence="7" id="KW-0472">Membrane</keyword>
<keyword evidence="6" id="KW-0805">Transcription regulation</keyword>
<feature type="compositionally biased region" description="Basic and acidic residues" evidence="11">
    <location>
        <begin position="12"/>
        <end position="34"/>
    </location>
</feature>
<organism evidence="14 15">
    <name type="scientific">Kineococcus xinjiangensis</name>
    <dbReference type="NCBI Taxonomy" id="512762"/>
    <lineage>
        <taxon>Bacteria</taxon>
        <taxon>Bacillati</taxon>
        <taxon>Actinomycetota</taxon>
        <taxon>Actinomycetes</taxon>
        <taxon>Kineosporiales</taxon>
        <taxon>Kineosporiaceae</taxon>
        <taxon>Kineococcus</taxon>
    </lineage>
</organism>
<evidence type="ECO:0000256" key="9">
    <source>
        <dbReference type="ARBA" id="ARBA00029829"/>
    </source>
</evidence>
<feature type="compositionally biased region" description="Basic and acidic residues" evidence="11">
    <location>
        <begin position="125"/>
        <end position="135"/>
    </location>
</feature>
<sequence>MSATPPPGGPWDETRRPHDDMHDTQQDPRGEEVDDVHTLVGAYALDALEPHERVTFDGHLAGCDDCRSAVTEFSDTAALLGEAVATAAPATLRTSVLAAVARTPQDDRPGGGTATAAHDAPVSLAERRERRDARRGGAPRWPLALAAACAAVAVGIGGWAWDVQQDATQAQQVALRAQQDATQAQRAAQDAGRHVAVVNELLTAPDSRVQTVTGRGGATATVVHAGREAVVVGADMPATGPDRGYQLWLIEGGDIRPAGMLERDGAGHYVAYVPDTGGVPTLGVTEEPAGGSPQPTSEPLLAADISSV</sequence>
<evidence type="ECO:0000313" key="15">
    <source>
        <dbReference type="Proteomes" id="UP000239485"/>
    </source>
</evidence>
<dbReference type="GO" id="GO:0005886">
    <property type="term" value="C:plasma membrane"/>
    <property type="evidence" value="ECO:0007669"/>
    <property type="project" value="UniProtKB-SubCell"/>
</dbReference>
<dbReference type="Pfam" id="PF10099">
    <property type="entry name" value="RskA_C"/>
    <property type="match status" value="1"/>
</dbReference>
<feature type="domain" description="Anti-sigma K factor RskA C-terminal" evidence="12">
    <location>
        <begin position="145"/>
        <end position="299"/>
    </location>
</feature>
<keyword evidence="15" id="KW-1185">Reference proteome</keyword>
<comment type="subcellular location">
    <subcellularLocation>
        <location evidence="2">Cell membrane</location>
    </subcellularLocation>
    <subcellularLocation>
        <location evidence="1">Membrane</location>
        <topology evidence="1">Single-pass membrane protein</topology>
    </subcellularLocation>
</comment>
<feature type="region of interest" description="Disordered" evidence="11">
    <location>
        <begin position="1"/>
        <end position="34"/>
    </location>
</feature>
<proteinExistence type="predicted"/>
<dbReference type="OrthoDB" id="153510at2"/>
<dbReference type="InterPro" id="IPR027383">
    <property type="entry name" value="Znf_put"/>
</dbReference>
<dbReference type="GO" id="GO:0016989">
    <property type="term" value="F:sigma factor antagonist activity"/>
    <property type="evidence" value="ECO:0007669"/>
    <property type="project" value="TreeGrafter"/>
</dbReference>
<keyword evidence="4" id="KW-0812">Transmembrane</keyword>
<feature type="region of interest" description="Disordered" evidence="11">
    <location>
        <begin position="282"/>
        <end position="308"/>
    </location>
</feature>
<evidence type="ECO:0000256" key="10">
    <source>
        <dbReference type="ARBA" id="ARBA00030803"/>
    </source>
</evidence>
<evidence type="ECO:0000256" key="6">
    <source>
        <dbReference type="ARBA" id="ARBA00023015"/>
    </source>
</evidence>
<evidence type="ECO:0000256" key="2">
    <source>
        <dbReference type="ARBA" id="ARBA00004236"/>
    </source>
</evidence>
<evidence type="ECO:0000256" key="5">
    <source>
        <dbReference type="ARBA" id="ARBA00022989"/>
    </source>
</evidence>
<dbReference type="PANTHER" id="PTHR37461">
    <property type="entry name" value="ANTI-SIGMA-K FACTOR RSKA"/>
    <property type="match status" value="1"/>
</dbReference>
<feature type="domain" description="Putative zinc-finger" evidence="13">
    <location>
        <begin position="35"/>
        <end position="67"/>
    </location>
</feature>
<comment type="caution">
    <text evidence="14">The sequence shown here is derived from an EMBL/GenBank/DDBJ whole genome shotgun (WGS) entry which is preliminary data.</text>
</comment>
<protein>
    <recommendedName>
        <fullName evidence="10">Regulator of SigK</fullName>
    </recommendedName>
    <alternativeName>
        <fullName evidence="9">Sigma-K anti-sigma factor RskA</fullName>
    </alternativeName>
</protein>
<dbReference type="EMBL" id="PTJD01000021">
    <property type="protein sequence ID" value="PPK90904.1"/>
    <property type="molecule type" value="Genomic_DNA"/>
</dbReference>
<dbReference type="InterPro" id="IPR051474">
    <property type="entry name" value="Anti-sigma-K/W_factor"/>
</dbReference>
<evidence type="ECO:0000313" key="14">
    <source>
        <dbReference type="EMBL" id="PPK90904.1"/>
    </source>
</evidence>